<organism evidence="4 5">
    <name type="scientific">Kitasatospora xanthocidica</name>
    <dbReference type="NCBI Taxonomy" id="83382"/>
    <lineage>
        <taxon>Bacteria</taxon>
        <taxon>Bacillati</taxon>
        <taxon>Actinomycetota</taxon>
        <taxon>Actinomycetes</taxon>
        <taxon>Kitasatosporales</taxon>
        <taxon>Streptomycetaceae</taxon>
        <taxon>Kitasatospora</taxon>
    </lineage>
</organism>
<dbReference type="InterPro" id="IPR036291">
    <property type="entry name" value="NAD(P)-bd_dom_sf"/>
</dbReference>
<dbReference type="Gene3D" id="3.40.50.720">
    <property type="entry name" value="NAD(P)-binding Rossmann-like Domain"/>
    <property type="match status" value="1"/>
</dbReference>
<accession>A0A372ZNK8</accession>
<dbReference type="InterPro" id="IPR010099">
    <property type="entry name" value="SDR39U1"/>
</dbReference>
<evidence type="ECO:0000259" key="3">
    <source>
        <dbReference type="Pfam" id="PF08338"/>
    </source>
</evidence>
<feature type="domain" description="NAD-dependent epimerase/dehydratase" evidence="2">
    <location>
        <begin position="3"/>
        <end position="223"/>
    </location>
</feature>
<dbReference type="AlphaFoldDB" id="A0A372ZNK8"/>
<evidence type="ECO:0000313" key="4">
    <source>
        <dbReference type="EMBL" id="RGD56835.1"/>
    </source>
</evidence>
<reference evidence="4 5" key="1">
    <citation type="submission" date="2018-08" db="EMBL/GenBank/DDBJ databases">
        <title>Diversity &amp; Physiological Properties of Lignin-Decomposing Actinobacteria from Soil.</title>
        <authorList>
            <person name="Roh S.G."/>
            <person name="Kim S.B."/>
        </authorList>
    </citation>
    <scope>NUCLEOTIDE SEQUENCE [LARGE SCALE GENOMIC DNA]</scope>
    <source>
        <strain evidence="4 5">MMS17-GH009</strain>
    </source>
</reference>
<dbReference type="Pfam" id="PF08338">
    <property type="entry name" value="DUF1731"/>
    <property type="match status" value="1"/>
</dbReference>
<dbReference type="PANTHER" id="PTHR11092">
    <property type="entry name" value="SUGAR NUCLEOTIDE EPIMERASE RELATED"/>
    <property type="match status" value="1"/>
</dbReference>
<dbReference type="NCBIfam" id="TIGR01777">
    <property type="entry name" value="yfcH"/>
    <property type="match status" value="1"/>
</dbReference>
<protein>
    <submittedName>
        <fullName evidence="4">TIGR01777 family protein</fullName>
    </submittedName>
</protein>
<dbReference type="Proteomes" id="UP000263377">
    <property type="component" value="Unassembled WGS sequence"/>
</dbReference>
<feature type="domain" description="DUF1731" evidence="3">
    <location>
        <begin position="272"/>
        <end position="306"/>
    </location>
</feature>
<comment type="similarity">
    <text evidence="1">Belongs to the NAD(P)-dependent epimerase/dehydratase family. SDR39U1 subfamily.</text>
</comment>
<dbReference type="InterPro" id="IPR001509">
    <property type="entry name" value="Epimerase_deHydtase"/>
</dbReference>
<proteinExistence type="inferred from homology"/>
<evidence type="ECO:0000256" key="1">
    <source>
        <dbReference type="ARBA" id="ARBA00009353"/>
    </source>
</evidence>
<evidence type="ECO:0000259" key="2">
    <source>
        <dbReference type="Pfam" id="PF01370"/>
    </source>
</evidence>
<evidence type="ECO:0000313" key="5">
    <source>
        <dbReference type="Proteomes" id="UP000263377"/>
    </source>
</evidence>
<keyword evidence="5" id="KW-1185">Reference proteome</keyword>
<dbReference type="RefSeq" id="WP_117485460.1">
    <property type="nucleotide sequence ID" value="NZ_QVIG01000001.1"/>
</dbReference>
<dbReference type="SUPFAM" id="SSF51735">
    <property type="entry name" value="NAD(P)-binding Rossmann-fold domains"/>
    <property type="match status" value="1"/>
</dbReference>
<dbReference type="PANTHER" id="PTHR11092:SF0">
    <property type="entry name" value="EPIMERASE FAMILY PROTEIN SDR39U1"/>
    <property type="match status" value="1"/>
</dbReference>
<name>A0A372ZNK8_9ACTN</name>
<sequence length="313" mass="33869">MKVVIPGGSGALGALLDRSLTAAGYQVVVLSRRPAGPRQVGWDGRTLGAWAAEVDGADVVLNLAGRSVNCRSTEANRQEMMDSRVRSTRVVGEAVAAARRPPAHWLQMSTATVYAHRHDAPNGELDGLIGGSEPDAPAAWRHSIDVARAWERAQAEADTPHTRRVALRTAAVLGPERGGSLDALSWLARLGAGGPVAGGAQYVSWIHERDFARAVEFLIAREDLTGPVNLAAPNPLPQRAFMRELRTAWGMPLALPATRWMAELGAFALRSDTELLLKSRRVVPTRLLDAGFTFDHPSWPEAARDLVRRLRGR</sequence>
<gene>
    <name evidence="4" type="ORF">DR950_02665</name>
</gene>
<dbReference type="InterPro" id="IPR013549">
    <property type="entry name" value="DUF1731"/>
</dbReference>
<dbReference type="Pfam" id="PF01370">
    <property type="entry name" value="Epimerase"/>
    <property type="match status" value="1"/>
</dbReference>
<comment type="caution">
    <text evidence="4">The sequence shown here is derived from an EMBL/GenBank/DDBJ whole genome shotgun (WGS) entry which is preliminary data.</text>
</comment>
<dbReference type="EMBL" id="QVIG01000001">
    <property type="protein sequence ID" value="RGD56835.1"/>
    <property type="molecule type" value="Genomic_DNA"/>
</dbReference>